<reference evidence="2" key="1">
    <citation type="submission" date="2019-11" db="UniProtKB">
        <authorList>
            <consortium name="WormBaseParasite"/>
        </authorList>
    </citation>
    <scope>IDENTIFICATION</scope>
</reference>
<sequence>MRRSHAPSQVSCPTTKASLYDELQVKRSRPTTQIAKSDGYLPTSFVSSYRKPLNEHNQQNGMSCERGAHVSLII</sequence>
<dbReference type="WBParaSite" id="MCU_004018-RA">
    <property type="protein sequence ID" value="MCU_004018-RA"/>
    <property type="gene ID" value="MCU_004018"/>
</dbReference>
<accession>A0A5K3EYI7</accession>
<name>A0A5K3EYI7_MESCO</name>
<dbReference type="AlphaFoldDB" id="A0A5K3EYI7"/>
<evidence type="ECO:0000256" key="1">
    <source>
        <dbReference type="SAM" id="MobiDB-lite"/>
    </source>
</evidence>
<evidence type="ECO:0000313" key="2">
    <source>
        <dbReference type="WBParaSite" id="MCU_004018-RA"/>
    </source>
</evidence>
<organism evidence="2">
    <name type="scientific">Mesocestoides corti</name>
    <name type="common">Flatworm</name>
    <dbReference type="NCBI Taxonomy" id="53468"/>
    <lineage>
        <taxon>Eukaryota</taxon>
        <taxon>Metazoa</taxon>
        <taxon>Spiralia</taxon>
        <taxon>Lophotrochozoa</taxon>
        <taxon>Platyhelminthes</taxon>
        <taxon>Cestoda</taxon>
        <taxon>Eucestoda</taxon>
        <taxon>Cyclophyllidea</taxon>
        <taxon>Mesocestoididae</taxon>
        <taxon>Mesocestoides</taxon>
    </lineage>
</organism>
<protein>
    <submittedName>
        <fullName evidence="2">Uncharacterized protein</fullName>
    </submittedName>
</protein>
<feature type="region of interest" description="Disordered" evidence="1">
    <location>
        <begin position="54"/>
        <end position="74"/>
    </location>
</feature>
<proteinExistence type="predicted"/>